<dbReference type="AlphaFoldDB" id="A0A4U3LF45"/>
<dbReference type="RefSeq" id="WP_137256621.1">
    <property type="nucleotide sequence ID" value="NZ_JBHSPQ010000002.1"/>
</dbReference>
<dbReference type="Proteomes" id="UP000305836">
    <property type="component" value="Unassembled WGS sequence"/>
</dbReference>
<evidence type="ECO:0000313" key="2">
    <source>
        <dbReference type="EMBL" id="TKK78476.1"/>
    </source>
</evidence>
<dbReference type="EMBL" id="SZPZ01000008">
    <property type="protein sequence ID" value="TKK72796.1"/>
    <property type="molecule type" value="Genomic_DNA"/>
</dbReference>
<reference evidence="1 3" key="1">
    <citation type="submission" date="2019-04" db="EMBL/GenBank/DDBJ databases">
        <title>Kribbella sp. NEAU-THZ 27 nov., a novel actinomycete isolated from soil.</title>
        <authorList>
            <person name="Duan L."/>
        </authorList>
    </citation>
    <scope>NUCLEOTIDE SEQUENCE [LARGE SCALE GENOMIC DNA]</scope>
    <source>
        <strain evidence="1">NEAU-THZ 27</strain>
        <strain evidence="3">NEAU-THZ27</strain>
    </source>
</reference>
<dbReference type="OrthoDB" id="3830315at2"/>
<keyword evidence="3" id="KW-1185">Reference proteome</keyword>
<name>A0A4U3LF45_9ACTN</name>
<accession>A0A4U3LF45</accession>
<gene>
    <name evidence="2" type="ORF">FDA38_25780</name>
    <name evidence="1" type="ORF">FDA38_41345</name>
</gene>
<comment type="caution">
    <text evidence="1">The sequence shown here is derived from an EMBL/GenBank/DDBJ whole genome shotgun (WGS) entry which is preliminary data.</text>
</comment>
<dbReference type="EMBL" id="SZPZ01000003">
    <property type="protein sequence ID" value="TKK78476.1"/>
    <property type="molecule type" value="Genomic_DNA"/>
</dbReference>
<protein>
    <submittedName>
        <fullName evidence="1">Uncharacterized protein</fullName>
    </submittedName>
</protein>
<sequence>MSPRQELLDALVDDATRTALGATELSPEDRVLARLRVQDAIERTATRAHGDVIALAHGDGHGPEAERFVAHLDTRYQEQGGPDPALRDTAAGRLAAELVASDDRTNGFHPLLKGRAEDYIAHSVTVAAQEAAQKLPHGPSQARAAAGAAAAAGADVVAAPIDIATSRLNDLRTHDAKRGGPSIG</sequence>
<evidence type="ECO:0000313" key="3">
    <source>
        <dbReference type="Proteomes" id="UP000305836"/>
    </source>
</evidence>
<evidence type="ECO:0000313" key="1">
    <source>
        <dbReference type="EMBL" id="TKK72796.1"/>
    </source>
</evidence>
<proteinExistence type="predicted"/>
<organism evidence="1 3">
    <name type="scientific">Kribbella jiaozuonensis</name>
    <dbReference type="NCBI Taxonomy" id="2575441"/>
    <lineage>
        <taxon>Bacteria</taxon>
        <taxon>Bacillati</taxon>
        <taxon>Actinomycetota</taxon>
        <taxon>Actinomycetes</taxon>
        <taxon>Propionibacteriales</taxon>
        <taxon>Kribbellaceae</taxon>
        <taxon>Kribbella</taxon>
    </lineage>
</organism>